<keyword evidence="7" id="KW-1185">Reference proteome</keyword>
<dbReference type="AlphaFoldDB" id="A0A511M6G8"/>
<sequence length="327" mass="35050">MTDYTDSQAVSRLSSGPRTFFRLPYRPVRELTEHDGVDAVILGVPIDGATGYRSGARFGPEAVRSASTLARLGSRERGLVITDLLTVVDGGDVHIVPGYHLQTLELIEKSVDAVHGIGALPILVGGDHSLAIAELRAAAKKHGPLSLVQLDAHRDVLDDYFGVKHFHGTVYRRAAEEGLIDPTTSIQIGMRGSVPREDLADDGLGFTVIHSDEAIELGCRELGRIVRDKVGTNPVALTFDIDFVDPSCAPGTGTPEVGGPSSAFALRLLRELDLPDIRTVSLVEISPPYDTADITAHLGVAVIFEIMTLAAAARRTTTQQDGRLHAR</sequence>
<feature type="binding site" evidence="4">
    <location>
        <position position="155"/>
    </location>
    <ligand>
        <name>Mn(2+)</name>
        <dbReference type="ChEBI" id="CHEBI:29035"/>
        <label>1</label>
    </ligand>
</feature>
<dbReference type="OrthoDB" id="9788689at2"/>
<evidence type="ECO:0000313" key="7">
    <source>
        <dbReference type="Proteomes" id="UP000321424"/>
    </source>
</evidence>
<feature type="binding site" evidence="4">
    <location>
        <position position="128"/>
    </location>
    <ligand>
        <name>Mn(2+)</name>
        <dbReference type="ChEBI" id="CHEBI:29035"/>
        <label>1</label>
    </ligand>
</feature>
<evidence type="ECO:0000256" key="1">
    <source>
        <dbReference type="ARBA" id="ARBA00009227"/>
    </source>
</evidence>
<keyword evidence="3 5" id="KW-0378">Hydrolase</keyword>
<dbReference type="PROSITE" id="PS01053">
    <property type="entry name" value="ARGINASE_1"/>
    <property type="match status" value="1"/>
</dbReference>
<dbReference type="PANTHER" id="PTHR11358:SF26">
    <property type="entry name" value="GUANIDINO ACID HYDROLASE, MITOCHONDRIAL"/>
    <property type="match status" value="1"/>
</dbReference>
<dbReference type="GO" id="GO:0008783">
    <property type="term" value="F:agmatinase activity"/>
    <property type="evidence" value="ECO:0007669"/>
    <property type="project" value="TreeGrafter"/>
</dbReference>
<dbReference type="InterPro" id="IPR006035">
    <property type="entry name" value="Ureohydrolase"/>
</dbReference>
<evidence type="ECO:0000256" key="4">
    <source>
        <dbReference type="PIRSR" id="PIRSR036979-1"/>
    </source>
</evidence>
<dbReference type="GO" id="GO:0046872">
    <property type="term" value="F:metal ion binding"/>
    <property type="evidence" value="ECO:0007669"/>
    <property type="project" value="UniProtKB-KW"/>
</dbReference>
<evidence type="ECO:0000313" key="6">
    <source>
        <dbReference type="EMBL" id="GEM36221.1"/>
    </source>
</evidence>
<feature type="binding site" evidence="4">
    <location>
        <position position="151"/>
    </location>
    <ligand>
        <name>Mn(2+)</name>
        <dbReference type="ChEBI" id="CHEBI:29035"/>
        <label>1</label>
    </ligand>
</feature>
<dbReference type="EMBL" id="BJXA01000002">
    <property type="protein sequence ID" value="GEM36221.1"/>
    <property type="molecule type" value="Genomic_DNA"/>
</dbReference>
<dbReference type="Proteomes" id="UP000321424">
    <property type="component" value="Unassembled WGS sequence"/>
</dbReference>
<comment type="cofactor">
    <cofactor evidence="4">
        <name>Mn(2+)</name>
        <dbReference type="ChEBI" id="CHEBI:29035"/>
    </cofactor>
    <text evidence="4">Binds 2 manganese ions per subunit.</text>
</comment>
<feature type="binding site" evidence="4">
    <location>
        <position position="240"/>
    </location>
    <ligand>
        <name>Mn(2+)</name>
        <dbReference type="ChEBI" id="CHEBI:29035"/>
        <label>1</label>
    </ligand>
</feature>
<dbReference type="Pfam" id="PF00491">
    <property type="entry name" value="Arginase"/>
    <property type="match status" value="1"/>
</dbReference>
<keyword evidence="4" id="KW-0464">Manganese</keyword>
<dbReference type="PANTHER" id="PTHR11358">
    <property type="entry name" value="ARGINASE/AGMATINASE"/>
    <property type="match status" value="1"/>
</dbReference>
<dbReference type="GO" id="GO:0033389">
    <property type="term" value="P:putrescine biosynthetic process from arginine, via agmatine"/>
    <property type="evidence" value="ECO:0007669"/>
    <property type="project" value="TreeGrafter"/>
</dbReference>
<evidence type="ECO:0000256" key="2">
    <source>
        <dbReference type="ARBA" id="ARBA00022723"/>
    </source>
</evidence>
<dbReference type="Gene3D" id="3.40.800.10">
    <property type="entry name" value="Ureohydrolase domain"/>
    <property type="match status" value="1"/>
</dbReference>
<dbReference type="PROSITE" id="PS51409">
    <property type="entry name" value="ARGINASE_2"/>
    <property type="match status" value="1"/>
</dbReference>
<gene>
    <name evidence="6" type="primary">speB1</name>
    <name evidence="6" type="ORF">NN4_07400</name>
</gene>
<dbReference type="PIRSF" id="PIRSF036979">
    <property type="entry name" value="Arginase"/>
    <property type="match status" value="1"/>
</dbReference>
<dbReference type="InterPro" id="IPR020855">
    <property type="entry name" value="Ureohydrolase_Mn_BS"/>
</dbReference>
<comment type="caution">
    <text evidence="6">The sequence shown here is derived from an EMBL/GenBank/DDBJ whole genome shotgun (WGS) entry which is preliminary data.</text>
</comment>
<name>A0A511M6G8_9NOCA</name>
<dbReference type="SUPFAM" id="SSF52768">
    <property type="entry name" value="Arginase/deacetylase"/>
    <property type="match status" value="1"/>
</dbReference>
<feature type="binding site" evidence="4">
    <location>
        <position position="153"/>
    </location>
    <ligand>
        <name>Mn(2+)</name>
        <dbReference type="ChEBI" id="CHEBI:29035"/>
        <label>1</label>
    </ligand>
</feature>
<evidence type="ECO:0000256" key="3">
    <source>
        <dbReference type="ARBA" id="ARBA00022801"/>
    </source>
</evidence>
<reference evidence="6 7" key="1">
    <citation type="submission" date="2019-07" db="EMBL/GenBank/DDBJ databases">
        <title>Whole genome shotgun sequence of Nocardia ninae NBRC 108245.</title>
        <authorList>
            <person name="Hosoyama A."/>
            <person name="Uohara A."/>
            <person name="Ohji S."/>
            <person name="Ichikawa N."/>
        </authorList>
    </citation>
    <scope>NUCLEOTIDE SEQUENCE [LARGE SCALE GENOMIC DNA]</scope>
    <source>
        <strain evidence="6 7">NBRC 108245</strain>
    </source>
</reference>
<proteinExistence type="inferred from homology"/>
<organism evidence="6 7">
    <name type="scientific">Nocardia ninae NBRC 108245</name>
    <dbReference type="NCBI Taxonomy" id="1210091"/>
    <lineage>
        <taxon>Bacteria</taxon>
        <taxon>Bacillati</taxon>
        <taxon>Actinomycetota</taxon>
        <taxon>Actinomycetes</taxon>
        <taxon>Mycobacteriales</taxon>
        <taxon>Nocardiaceae</taxon>
        <taxon>Nocardia</taxon>
    </lineage>
</organism>
<accession>A0A511M6G8</accession>
<protein>
    <submittedName>
        <fullName evidence="6">Agmatinase</fullName>
    </submittedName>
</protein>
<evidence type="ECO:0000256" key="5">
    <source>
        <dbReference type="RuleBase" id="RU003684"/>
    </source>
</evidence>
<feature type="binding site" evidence="4">
    <location>
        <position position="242"/>
    </location>
    <ligand>
        <name>Mn(2+)</name>
        <dbReference type="ChEBI" id="CHEBI:29035"/>
        <label>1</label>
    </ligand>
</feature>
<dbReference type="InterPro" id="IPR023696">
    <property type="entry name" value="Ureohydrolase_dom_sf"/>
</dbReference>
<dbReference type="RefSeq" id="WP_147128509.1">
    <property type="nucleotide sequence ID" value="NZ_BJXA01000002.1"/>
</dbReference>
<comment type="similarity">
    <text evidence="1">Belongs to the arginase family. Agmatinase subfamily.</text>
</comment>
<keyword evidence="2 4" id="KW-0479">Metal-binding</keyword>